<protein>
    <submittedName>
        <fullName evidence="1">Uncharacterized protein</fullName>
    </submittedName>
</protein>
<dbReference type="AlphaFoldDB" id="A0A9R1WG23"/>
<proteinExistence type="predicted"/>
<name>A0A9R1WG23_LACSA</name>
<reference evidence="1 2" key="1">
    <citation type="journal article" date="2017" name="Nat. Commun.">
        <title>Genome assembly with in vitro proximity ligation data and whole-genome triplication in lettuce.</title>
        <authorList>
            <person name="Reyes-Chin-Wo S."/>
            <person name="Wang Z."/>
            <person name="Yang X."/>
            <person name="Kozik A."/>
            <person name="Arikit S."/>
            <person name="Song C."/>
            <person name="Xia L."/>
            <person name="Froenicke L."/>
            <person name="Lavelle D.O."/>
            <person name="Truco M.J."/>
            <person name="Xia R."/>
            <person name="Zhu S."/>
            <person name="Xu C."/>
            <person name="Xu H."/>
            <person name="Xu X."/>
            <person name="Cox K."/>
            <person name="Korf I."/>
            <person name="Meyers B.C."/>
            <person name="Michelmore R.W."/>
        </authorList>
    </citation>
    <scope>NUCLEOTIDE SEQUENCE [LARGE SCALE GENOMIC DNA]</scope>
    <source>
        <strain evidence="2">cv. Salinas</strain>
        <tissue evidence="1">Seedlings</tissue>
    </source>
</reference>
<dbReference type="Proteomes" id="UP000235145">
    <property type="component" value="Unassembled WGS sequence"/>
</dbReference>
<dbReference type="EMBL" id="NBSK02000002">
    <property type="protein sequence ID" value="KAJ0223154.1"/>
    <property type="molecule type" value="Genomic_DNA"/>
</dbReference>
<sequence>MVFGKGVSDHRENIEHIEVDEDENSTEDNTFIDDTQQVNTREMKDDKPLLQEVNIISAATRKNDGGAKKWVCKHCKQQFTSSYMRIHVHFFGAMPGKTAEIRRCPIILNDREKRERLFNKVRDAEKVGVSRAIKNSIINKKQSSSSFKKSIEDAFAVMEKSIVDLKIMRGLCARNFVQCAM</sequence>
<evidence type="ECO:0000313" key="1">
    <source>
        <dbReference type="EMBL" id="KAJ0223154.1"/>
    </source>
</evidence>
<evidence type="ECO:0000313" key="2">
    <source>
        <dbReference type="Proteomes" id="UP000235145"/>
    </source>
</evidence>
<accession>A0A9R1WG23</accession>
<keyword evidence="2" id="KW-1185">Reference proteome</keyword>
<gene>
    <name evidence="1" type="ORF">LSAT_V11C200061870</name>
</gene>
<comment type="caution">
    <text evidence="1">The sequence shown here is derived from an EMBL/GenBank/DDBJ whole genome shotgun (WGS) entry which is preliminary data.</text>
</comment>
<organism evidence="1 2">
    <name type="scientific">Lactuca sativa</name>
    <name type="common">Garden lettuce</name>
    <dbReference type="NCBI Taxonomy" id="4236"/>
    <lineage>
        <taxon>Eukaryota</taxon>
        <taxon>Viridiplantae</taxon>
        <taxon>Streptophyta</taxon>
        <taxon>Embryophyta</taxon>
        <taxon>Tracheophyta</taxon>
        <taxon>Spermatophyta</taxon>
        <taxon>Magnoliopsida</taxon>
        <taxon>eudicotyledons</taxon>
        <taxon>Gunneridae</taxon>
        <taxon>Pentapetalae</taxon>
        <taxon>asterids</taxon>
        <taxon>campanulids</taxon>
        <taxon>Asterales</taxon>
        <taxon>Asteraceae</taxon>
        <taxon>Cichorioideae</taxon>
        <taxon>Cichorieae</taxon>
        <taxon>Lactucinae</taxon>
        <taxon>Lactuca</taxon>
    </lineage>
</organism>